<evidence type="ECO:0000313" key="2">
    <source>
        <dbReference type="Proteomes" id="UP001221757"/>
    </source>
</evidence>
<evidence type="ECO:0000313" key="1">
    <source>
        <dbReference type="EMBL" id="KAJ7696481.1"/>
    </source>
</evidence>
<proteinExistence type="predicted"/>
<name>A0AAD7GMS9_MYCRO</name>
<keyword evidence="2" id="KW-1185">Reference proteome</keyword>
<comment type="caution">
    <text evidence="1">The sequence shown here is derived from an EMBL/GenBank/DDBJ whole genome shotgun (WGS) entry which is preliminary data.</text>
</comment>
<protein>
    <submittedName>
        <fullName evidence="1">Uncharacterized protein</fullName>
    </submittedName>
</protein>
<gene>
    <name evidence="1" type="ORF">B0H17DRAFT_1177910</name>
</gene>
<reference evidence="1" key="1">
    <citation type="submission" date="2023-03" db="EMBL/GenBank/DDBJ databases">
        <title>Massive genome expansion in bonnet fungi (Mycena s.s.) driven by repeated elements and novel gene families across ecological guilds.</title>
        <authorList>
            <consortium name="Lawrence Berkeley National Laboratory"/>
            <person name="Harder C.B."/>
            <person name="Miyauchi S."/>
            <person name="Viragh M."/>
            <person name="Kuo A."/>
            <person name="Thoen E."/>
            <person name="Andreopoulos B."/>
            <person name="Lu D."/>
            <person name="Skrede I."/>
            <person name="Drula E."/>
            <person name="Henrissat B."/>
            <person name="Morin E."/>
            <person name="Kohler A."/>
            <person name="Barry K."/>
            <person name="LaButti K."/>
            <person name="Morin E."/>
            <person name="Salamov A."/>
            <person name="Lipzen A."/>
            <person name="Mereny Z."/>
            <person name="Hegedus B."/>
            <person name="Baldrian P."/>
            <person name="Stursova M."/>
            <person name="Weitz H."/>
            <person name="Taylor A."/>
            <person name="Grigoriev I.V."/>
            <person name="Nagy L.G."/>
            <person name="Martin F."/>
            <person name="Kauserud H."/>
        </authorList>
    </citation>
    <scope>NUCLEOTIDE SEQUENCE</scope>
    <source>
        <strain evidence="1">CBHHK067</strain>
    </source>
</reference>
<dbReference type="EMBL" id="JARKIE010000034">
    <property type="protein sequence ID" value="KAJ7696481.1"/>
    <property type="molecule type" value="Genomic_DNA"/>
</dbReference>
<accession>A0AAD7GMS9</accession>
<organism evidence="1 2">
    <name type="scientific">Mycena rosella</name>
    <name type="common">Pink bonnet</name>
    <name type="synonym">Agaricus rosellus</name>
    <dbReference type="NCBI Taxonomy" id="1033263"/>
    <lineage>
        <taxon>Eukaryota</taxon>
        <taxon>Fungi</taxon>
        <taxon>Dikarya</taxon>
        <taxon>Basidiomycota</taxon>
        <taxon>Agaricomycotina</taxon>
        <taxon>Agaricomycetes</taxon>
        <taxon>Agaricomycetidae</taxon>
        <taxon>Agaricales</taxon>
        <taxon>Marasmiineae</taxon>
        <taxon>Mycenaceae</taxon>
        <taxon>Mycena</taxon>
    </lineage>
</organism>
<dbReference type="AlphaFoldDB" id="A0AAD7GMS9"/>
<dbReference type="Proteomes" id="UP001221757">
    <property type="component" value="Unassembled WGS sequence"/>
</dbReference>
<sequence length="198" mass="21698">MDSVDGAMYVPASPIKDGWNKCGPQFFPMASTVAQTSLSFIASAPTTGSTPKMLVGACAIALVAYIIHRAAPMHLTRVLVAAITDAEKTYLEALEAGVSFNSDSHMSERLTSLQLKVSTIREATLRDSLSYRTSVGAFFKGNSLTVLYCIREVREFETHMEIMKERRLCALDPRTVAEAATHAVSLHRRHTHSPRAKL</sequence>